<dbReference type="InterPro" id="IPR038765">
    <property type="entry name" value="Papain-like_cys_pep_sf"/>
</dbReference>
<gene>
    <name evidence="1" type="ORF">PoB_007332600</name>
</gene>
<comment type="caution">
    <text evidence="1">The sequence shown here is derived from an EMBL/GenBank/DDBJ whole genome shotgun (WGS) entry which is preliminary data.</text>
</comment>
<dbReference type="Proteomes" id="UP000735302">
    <property type="component" value="Unassembled WGS sequence"/>
</dbReference>
<sequence length="168" mass="18957">MYDADPSHRQAAARSERVLNIYGVECPPINGKGSTLKHPKSDDTAEHILKIFHPAKLHLQGYKPQKVQADGNCFYRAVSLGCFGTDKFHTLLRMLSRIEVLLHPKAYDISHNDYIDIFEDPHHAHYSYDELCESISKDGVYSCMLAVACTKSVIGKGIMTYYPPKTLE</sequence>
<protein>
    <recommendedName>
        <fullName evidence="3">OTU domain-containing protein</fullName>
    </recommendedName>
</protein>
<name>A0AAV4DRR7_9GAST</name>
<dbReference type="AlphaFoldDB" id="A0AAV4DRR7"/>
<dbReference type="SUPFAM" id="SSF54001">
    <property type="entry name" value="Cysteine proteinases"/>
    <property type="match status" value="1"/>
</dbReference>
<dbReference type="Gene3D" id="3.90.70.80">
    <property type="match status" value="1"/>
</dbReference>
<dbReference type="EMBL" id="BLXT01008222">
    <property type="protein sequence ID" value="GFO46821.1"/>
    <property type="molecule type" value="Genomic_DNA"/>
</dbReference>
<reference evidence="1 2" key="1">
    <citation type="journal article" date="2021" name="Elife">
        <title>Chloroplast acquisition without the gene transfer in kleptoplastic sea slugs, Plakobranchus ocellatus.</title>
        <authorList>
            <person name="Maeda T."/>
            <person name="Takahashi S."/>
            <person name="Yoshida T."/>
            <person name="Shimamura S."/>
            <person name="Takaki Y."/>
            <person name="Nagai Y."/>
            <person name="Toyoda A."/>
            <person name="Suzuki Y."/>
            <person name="Arimoto A."/>
            <person name="Ishii H."/>
            <person name="Satoh N."/>
            <person name="Nishiyama T."/>
            <person name="Hasebe M."/>
            <person name="Maruyama T."/>
            <person name="Minagawa J."/>
            <person name="Obokata J."/>
            <person name="Shigenobu S."/>
        </authorList>
    </citation>
    <scope>NUCLEOTIDE SEQUENCE [LARGE SCALE GENOMIC DNA]</scope>
</reference>
<proteinExistence type="predicted"/>
<organism evidence="1 2">
    <name type="scientific">Plakobranchus ocellatus</name>
    <dbReference type="NCBI Taxonomy" id="259542"/>
    <lineage>
        <taxon>Eukaryota</taxon>
        <taxon>Metazoa</taxon>
        <taxon>Spiralia</taxon>
        <taxon>Lophotrochozoa</taxon>
        <taxon>Mollusca</taxon>
        <taxon>Gastropoda</taxon>
        <taxon>Heterobranchia</taxon>
        <taxon>Euthyneura</taxon>
        <taxon>Panpulmonata</taxon>
        <taxon>Sacoglossa</taxon>
        <taxon>Placobranchoidea</taxon>
        <taxon>Plakobranchidae</taxon>
        <taxon>Plakobranchus</taxon>
    </lineage>
</organism>
<evidence type="ECO:0000313" key="2">
    <source>
        <dbReference type="Proteomes" id="UP000735302"/>
    </source>
</evidence>
<keyword evidence="2" id="KW-1185">Reference proteome</keyword>
<evidence type="ECO:0000313" key="1">
    <source>
        <dbReference type="EMBL" id="GFO46821.1"/>
    </source>
</evidence>
<evidence type="ECO:0008006" key="3">
    <source>
        <dbReference type="Google" id="ProtNLM"/>
    </source>
</evidence>
<accession>A0AAV4DRR7</accession>